<gene>
    <name evidence="1" type="ORF">I2I05_17970</name>
</gene>
<organism evidence="1 2">
    <name type="scientific">Hymenobacter jeongseonensis</name>
    <dbReference type="NCBI Taxonomy" id="2791027"/>
    <lineage>
        <taxon>Bacteria</taxon>
        <taxon>Pseudomonadati</taxon>
        <taxon>Bacteroidota</taxon>
        <taxon>Cytophagia</taxon>
        <taxon>Cytophagales</taxon>
        <taxon>Hymenobacteraceae</taxon>
        <taxon>Hymenobacter</taxon>
    </lineage>
</organism>
<evidence type="ECO:0000313" key="2">
    <source>
        <dbReference type="Proteomes" id="UP000597617"/>
    </source>
</evidence>
<sequence>MNTDNTRTNDHSQMYLAIGKLVVRFEHLTHSLKMKLTVLCGMNYQTRMLVEDYSMSQAIDGLSKQIEWQLAAVGAVPQEVAHFRFLISDLRTLNTNRNNVIHREWELDTPKESNAITSGRGRAFVLKKPPVVYTHLDVDAFSHQADRLHRVIWTIWAVFLDPSADIPPLYELWHRSAQGEWTDDHR</sequence>
<dbReference type="RefSeq" id="WP_196283637.1">
    <property type="nucleotide sequence ID" value="NZ_JADQDQ010000011.1"/>
</dbReference>
<dbReference type="EMBL" id="JADQDQ010000011">
    <property type="protein sequence ID" value="MBF9239284.1"/>
    <property type="molecule type" value="Genomic_DNA"/>
</dbReference>
<dbReference type="Proteomes" id="UP000597617">
    <property type="component" value="Unassembled WGS sequence"/>
</dbReference>
<protein>
    <submittedName>
        <fullName evidence="1">Uncharacterized protein</fullName>
    </submittedName>
</protein>
<reference evidence="1 2" key="1">
    <citation type="submission" date="2020-11" db="EMBL/GenBank/DDBJ databases">
        <authorList>
            <person name="Kim M.K."/>
        </authorList>
    </citation>
    <scope>NUCLEOTIDE SEQUENCE [LARGE SCALE GENOMIC DNA]</scope>
    <source>
        <strain evidence="1 2">BT683</strain>
    </source>
</reference>
<proteinExistence type="predicted"/>
<keyword evidence="2" id="KW-1185">Reference proteome</keyword>
<evidence type="ECO:0000313" key="1">
    <source>
        <dbReference type="EMBL" id="MBF9239284.1"/>
    </source>
</evidence>
<comment type="caution">
    <text evidence="1">The sequence shown here is derived from an EMBL/GenBank/DDBJ whole genome shotgun (WGS) entry which is preliminary data.</text>
</comment>
<name>A0ABS0IMM0_9BACT</name>
<accession>A0ABS0IMM0</accession>